<sequence>MTVRRRFDSIAAARRAVRRGPSLSALRDFTAEAAVSRPYRPLGGCYWRSTEHTRTPVCCSFGVLFRSALRFQTDRSVNRGNRQFVVAVEPPFFRSPAREQPSCGRPSALQYRQATALSSPSIVMGAGGLNSAHGCVPSAVSNSPRGTAVRADAALVSRREAPHRRVGSGNRYRVRATPIRTARRAVISRCVESSAVSATATPWNRC</sequence>
<dbReference type="EMBL" id="FOIS01000001">
    <property type="protein sequence ID" value="SEV82283.1"/>
    <property type="molecule type" value="Genomic_DNA"/>
</dbReference>
<reference evidence="2" key="1">
    <citation type="submission" date="2016-10" db="EMBL/GenBank/DDBJ databases">
        <authorList>
            <person name="Varghese N."/>
        </authorList>
    </citation>
    <scope>NUCLEOTIDE SEQUENCE [LARGE SCALE GENOMIC DNA]</scope>
    <source>
        <strain evidence="2">CGMCC 1.12284</strain>
    </source>
</reference>
<proteinExistence type="predicted"/>
<keyword evidence="2" id="KW-1185">Reference proteome</keyword>
<accession>A0A1I0M1Q5</accession>
<protein>
    <submittedName>
        <fullName evidence="1">Uncharacterized protein</fullName>
    </submittedName>
</protein>
<dbReference type="STRING" id="1202768.SAMN05216285_0331"/>
<gene>
    <name evidence="1" type="ORF">SAMN05216285_0331</name>
</gene>
<dbReference type="Proteomes" id="UP000183275">
    <property type="component" value="Unassembled WGS sequence"/>
</dbReference>
<name>A0A1I0M1Q5_9EURY</name>
<dbReference type="AlphaFoldDB" id="A0A1I0M1Q5"/>
<evidence type="ECO:0000313" key="2">
    <source>
        <dbReference type="Proteomes" id="UP000183275"/>
    </source>
</evidence>
<organism evidence="1 2">
    <name type="scientific">Natrinema salifodinae</name>
    <dbReference type="NCBI Taxonomy" id="1202768"/>
    <lineage>
        <taxon>Archaea</taxon>
        <taxon>Methanobacteriati</taxon>
        <taxon>Methanobacteriota</taxon>
        <taxon>Stenosarchaea group</taxon>
        <taxon>Halobacteria</taxon>
        <taxon>Halobacteriales</taxon>
        <taxon>Natrialbaceae</taxon>
        <taxon>Natrinema</taxon>
    </lineage>
</organism>
<evidence type="ECO:0000313" key="1">
    <source>
        <dbReference type="EMBL" id="SEV82283.1"/>
    </source>
</evidence>